<feature type="region of interest" description="Disordered" evidence="1">
    <location>
        <begin position="139"/>
        <end position="183"/>
    </location>
</feature>
<dbReference type="HOGENOM" id="CLU_065830_0_0_1"/>
<dbReference type="VEuPathDB" id="FungiDB:I7I50_00948"/>
<dbReference type="RefSeq" id="XP_045290516.1">
    <property type="nucleotide sequence ID" value="XM_045428730.1"/>
</dbReference>
<organism evidence="2 3">
    <name type="scientific">Ajellomyces capsulatus (strain G186AR / H82 / ATCC MYA-2454 / RMSCC 2432)</name>
    <name type="common">Darling's disease fungus</name>
    <name type="synonym">Histoplasma capsulatum</name>
    <dbReference type="NCBI Taxonomy" id="447093"/>
    <lineage>
        <taxon>Eukaryota</taxon>
        <taxon>Fungi</taxon>
        <taxon>Dikarya</taxon>
        <taxon>Ascomycota</taxon>
        <taxon>Pezizomycotina</taxon>
        <taxon>Eurotiomycetes</taxon>
        <taxon>Eurotiomycetidae</taxon>
        <taxon>Onygenales</taxon>
        <taxon>Ajellomycetaceae</taxon>
        <taxon>Histoplasma</taxon>
    </lineage>
</organism>
<evidence type="ECO:0000256" key="1">
    <source>
        <dbReference type="SAM" id="MobiDB-lite"/>
    </source>
</evidence>
<evidence type="ECO:0000313" key="2">
    <source>
        <dbReference type="EMBL" id="EEH10036.1"/>
    </source>
</evidence>
<dbReference type="Proteomes" id="UP000001631">
    <property type="component" value="Unassembled WGS sequence"/>
</dbReference>
<dbReference type="STRING" id="447093.C0NFL5"/>
<protein>
    <submittedName>
        <fullName evidence="2">Uncharacterized protein</fullName>
    </submittedName>
</protein>
<dbReference type="EMBL" id="GG663364">
    <property type="protein sequence ID" value="EEH10036.1"/>
    <property type="molecule type" value="Genomic_DNA"/>
</dbReference>
<gene>
    <name evidence="2" type="ORF">HCBG_01681</name>
</gene>
<dbReference type="AlphaFoldDB" id="C0NFL5"/>
<accession>C0NFL5</accession>
<keyword evidence="3" id="KW-1185">Reference proteome</keyword>
<evidence type="ECO:0000313" key="3">
    <source>
        <dbReference type="Proteomes" id="UP000001631"/>
    </source>
</evidence>
<sequence length="360" mass="40672">MPRRLSFSRQSSPPTPDGGHSKRPRPLADVDGEGSGGQQKKKRRLRLVLVTSRLSSPFSSPPTHIVARGSSKIAIWAKQKALGRSLLRKAAIMNRIRKHARASCNKDPSQLYIVRQMIIFFSRSNSFCGTAESALCTNPPAPRDSSTWTTGECRRATSPSNLRNEHLPPCNSPSPPSTPRRQYIPLPPSPLYLTNYDIFDNEDGYFDSDSDTETEGDGRNSRVYSDFNILEPSEPVLDDHDAIASFDSLTFGSQFLLTEMLTEDEKSIGIRLEQKRQKEIRLAYAYLVFIQDRTKLPERLPETHSMLFPGLFTPLRRHLEFLHFLPIDTWSNANINGIFVSPFSYRLFTNSSSRRSLPAL</sequence>
<dbReference type="GeneID" id="69034697"/>
<feature type="region of interest" description="Disordered" evidence="1">
    <location>
        <begin position="1"/>
        <end position="44"/>
    </location>
</feature>
<name>C0NFL5_AJECG</name>
<proteinExistence type="predicted"/>
<reference evidence="2" key="1">
    <citation type="submission" date="2009-02" db="EMBL/GenBank/DDBJ databases">
        <title>The Genome Sequence of Ajellomyces capsulatus strain G186AR.</title>
        <authorList>
            <consortium name="The Broad Institute Genome Sequencing Platform"/>
            <person name="Champion M."/>
            <person name="Cuomo C."/>
            <person name="Ma L.-J."/>
            <person name="Henn M.R."/>
            <person name="Sil A."/>
            <person name="Goldman B."/>
            <person name="Young S.K."/>
            <person name="Kodira C.D."/>
            <person name="Zeng Q."/>
            <person name="Koehrsen M."/>
            <person name="Alvarado L."/>
            <person name="Berlin A."/>
            <person name="Borenstein D."/>
            <person name="Chen Z."/>
            <person name="Engels R."/>
            <person name="Freedman E."/>
            <person name="Gellesch M."/>
            <person name="Goldberg J."/>
            <person name="Griggs A."/>
            <person name="Gujja S."/>
            <person name="Heiman D."/>
            <person name="Hepburn T."/>
            <person name="Howarth C."/>
            <person name="Jen D."/>
            <person name="Larson L."/>
            <person name="Lewis B."/>
            <person name="Mehta T."/>
            <person name="Park D."/>
            <person name="Pearson M."/>
            <person name="Roberts A."/>
            <person name="Saif S."/>
            <person name="Shea T."/>
            <person name="Shenoy N."/>
            <person name="Sisk P."/>
            <person name="Stolte C."/>
            <person name="Sykes S."/>
            <person name="Walk T."/>
            <person name="White J."/>
            <person name="Yandava C."/>
            <person name="Klein B."/>
            <person name="McEwen J.G."/>
            <person name="Puccia R."/>
            <person name="Goldman G.H."/>
            <person name="Felipe M.S."/>
            <person name="Nino-Vega G."/>
            <person name="San-Blas G."/>
            <person name="Taylor J."/>
            <person name="Mendoza L."/>
            <person name="Galagan J."/>
            <person name="Nusbaum C."/>
            <person name="Birren B."/>
        </authorList>
    </citation>
    <scope>NUCLEOTIDE SEQUENCE</scope>
    <source>
        <strain evidence="2">G186AR</strain>
    </source>
</reference>
<dbReference type="InParanoid" id="C0NFL5"/>